<comment type="subcellular location">
    <subcellularLocation>
        <location evidence="1">Membrane</location>
        <topology evidence="1">Multi-pass membrane protein</topology>
    </subcellularLocation>
</comment>
<keyword evidence="8" id="KW-0408">Iron</keyword>
<dbReference type="GO" id="GO:0005506">
    <property type="term" value="F:iron ion binding"/>
    <property type="evidence" value="ECO:0007669"/>
    <property type="project" value="TreeGrafter"/>
</dbReference>
<evidence type="ECO:0000256" key="4">
    <source>
        <dbReference type="ARBA" id="ARBA00022692"/>
    </source>
</evidence>
<dbReference type="EMBL" id="CAJVCH010068561">
    <property type="protein sequence ID" value="CAG7720228.1"/>
    <property type="molecule type" value="Genomic_DNA"/>
</dbReference>
<keyword evidence="3" id="KW-0444">Lipid biosynthesis</keyword>
<accession>A0A8J2NT67</accession>
<keyword evidence="7" id="KW-0560">Oxidoreductase</keyword>
<dbReference type="GO" id="GO:0005789">
    <property type="term" value="C:endoplasmic reticulum membrane"/>
    <property type="evidence" value="ECO:0007669"/>
    <property type="project" value="TreeGrafter"/>
</dbReference>
<dbReference type="GO" id="GO:0006636">
    <property type="term" value="P:unsaturated fatty acid biosynthetic process"/>
    <property type="evidence" value="ECO:0007669"/>
    <property type="project" value="TreeGrafter"/>
</dbReference>
<keyword evidence="4 12" id="KW-0812">Transmembrane</keyword>
<feature type="transmembrane region" description="Helical" evidence="12">
    <location>
        <begin position="59"/>
        <end position="78"/>
    </location>
</feature>
<dbReference type="GO" id="GO:0004768">
    <property type="term" value="F:stearoyl-CoA 9-desaturase activity"/>
    <property type="evidence" value="ECO:0007669"/>
    <property type="project" value="TreeGrafter"/>
</dbReference>
<evidence type="ECO:0000313" key="14">
    <source>
        <dbReference type="EMBL" id="CAG7720228.1"/>
    </source>
</evidence>
<feature type="transmembrane region" description="Helical" evidence="12">
    <location>
        <begin position="177"/>
        <end position="197"/>
    </location>
</feature>
<evidence type="ECO:0000256" key="9">
    <source>
        <dbReference type="ARBA" id="ARBA00023098"/>
    </source>
</evidence>
<keyword evidence="11" id="KW-0275">Fatty acid biosynthesis</keyword>
<dbReference type="OrthoDB" id="7551165at2759"/>
<comment type="similarity">
    <text evidence="2">Belongs to the fatty acid desaturase type 1 family.</text>
</comment>
<dbReference type="Pfam" id="PF00487">
    <property type="entry name" value="FA_desaturase"/>
    <property type="match status" value="1"/>
</dbReference>
<reference evidence="14" key="1">
    <citation type="submission" date="2021-06" db="EMBL/GenBank/DDBJ databases">
        <authorList>
            <person name="Hodson N. C."/>
            <person name="Mongue J. A."/>
            <person name="Jaron S. K."/>
        </authorList>
    </citation>
    <scope>NUCLEOTIDE SEQUENCE</scope>
</reference>
<evidence type="ECO:0000256" key="3">
    <source>
        <dbReference type="ARBA" id="ARBA00022516"/>
    </source>
</evidence>
<keyword evidence="9" id="KW-0443">Lipid metabolism</keyword>
<protein>
    <recommendedName>
        <fullName evidence="13">Fatty acid desaturase domain-containing protein</fullName>
    </recommendedName>
</protein>
<feature type="transmembrane region" description="Helical" evidence="12">
    <location>
        <begin position="90"/>
        <end position="112"/>
    </location>
</feature>
<keyword evidence="10 12" id="KW-0472">Membrane</keyword>
<keyword evidence="6 12" id="KW-1133">Transmembrane helix</keyword>
<organism evidence="14 15">
    <name type="scientific">Allacma fusca</name>
    <dbReference type="NCBI Taxonomy" id="39272"/>
    <lineage>
        <taxon>Eukaryota</taxon>
        <taxon>Metazoa</taxon>
        <taxon>Ecdysozoa</taxon>
        <taxon>Arthropoda</taxon>
        <taxon>Hexapoda</taxon>
        <taxon>Collembola</taxon>
        <taxon>Symphypleona</taxon>
        <taxon>Sminthuridae</taxon>
        <taxon>Allacma</taxon>
    </lineage>
</organism>
<dbReference type="InterPro" id="IPR005804">
    <property type="entry name" value="FA_desaturase_dom"/>
</dbReference>
<feature type="transmembrane region" description="Helical" evidence="12">
    <location>
        <begin position="204"/>
        <end position="226"/>
    </location>
</feature>
<feature type="non-terminal residue" evidence="14">
    <location>
        <position position="1"/>
    </location>
</feature>
<evidence type="ECO:0000256" key="6">
    <source>
        <dbReference type="ARBA" id="ARBA00022989"/>
    </source>
</evidence>
<dbReference type="PANTHER" id="PTHR11351:SF31">
    <property type="entry name" value="DESATURASE 1, ISOFORM A-RELATED"/>
    <property type="match status" value="1"/>
</dbReference>
<evidence type="ECO:0000256" key="10">
    <source>
        <dbReference type="ARBA" id="ARBA00023136"/>
    </source>
</evidence>
<feature type="domain" description="Fatty acid desaturase" evidence="13">
    <location>
        <begin position="65"/>
        <end position="250"/>
    </location>
</feature>
<evidence type="ECO:0000313" key="15">
    <source>
        <dbReference type="Proteomes" id="UP000708208"/>
    </source>
</evidence>
<evidence type="ECO:0000256" key="1">
    <source>
        <dbReference type="ARBA" id="ARBA00004141"/>
    </source>
</evidence>
<dbReference type="CDD" id="cd03505">
    <property type="entry name" value="Delta9-FADS-like"/>
    <property type="match status" value="1"/>
</dbReference>
<sequence length="251" mass="29085">MEVVCSETEMKTNKNIFKRDFEIFDTINPVIFTLITISHPIAFYQLVLICKGDFDWGYFIYQGMVTIAIGLSITAGAHRLWSHRSYKANLPLRIILMTLNTLTFQGPLYTWARWHRQHHKFSDTDGDPHNARRGFFYSQIGWLMVYDHQKFLRNSAGQIESADLEADGVVMWQNRNYFWWGGFLLLIQIMLPLLLGLETCVFRVITAICFGTCLNLFAAGSVNSFAHMWGTRPYDKSIRPRQNAWVSLLAL</sequence>
<comment type="caution">
    <text evidence="14">The sequence shown here is derived from an EMBL/GenBank/DDBJ whole genome shotgun (WGS) entry which is preliminary data.</text>
</comment>
<keyword evidence="5" id="KW-0276">Fatty acid metabolism</keyword>
<feature type="transmembrane region" description="Helical" evidence="12">
    <location>
        <begin position="27"/>
        <end position="47"/>
    </location>
</feature>
<name>A0A8J2NT67_9HEXA</name>
<proteinExistence type="inferred from homology"/>
<evidence type="ECO:0000256" key="12">
    <source>
        <dbReference type="SAM" id="Phobius"/>
    </source>
</evidence>
<evidence type="ECO:0000256" key="7">
    <source>
        <dbReference type="ARBA" id="ARBA00023002"/>
    </source>
</evidence>
<keyword evidence="15" id="KW-1185">Reference proteome</keyword>
<evidence type="ECO:0000256" key="5">
    <source>
        <dbReference type="ARBA" id="ARBA00022832"/>
    </source>
</evidence>
<evidence type="ECO:0000256" key="11">
    <source>
        <dbReference type="ARBA" id="ARBA00023160"/>
    </source>
</evidence>
<dbReference type="AlphaFoldDB" id="A0A8J2NT67"/>
<gene>
    <name evidence="14" type="ORF">AFUS01_LOCUS9514</name>
</gene>
<evidence type="ECO:0000256" key="8">
    <source>
        <dbReference type="ARBA" id="ARBA00023004"/>
    </source>
</evidence>
<evidence type="ECO:0000259" key="13">
    <source>
        <dbReference type="Pfam" id="PF00487"/>
    </source>
</evidence>
<dbReference type="PANTHER" id="PTHR11351">
    <property type="entry name" value="ACYL-COA DESATURASE"/>
    <property type="match status" value="1"/>
</dbReference>
<evidence type="ECO:0000256" key="2">
    <source>
        <dbReference type="ARBA" id="ARBA00009295"/>
    </source>
</evidence>
<dbReference type="InterPro" id="IPR015876">
    <property type="entry name" value="Acyl-CoA_DS"/>
</dbReference>
<dbReference type="Proteomes" id="UP000708208">
    <property type="component" value="Unassembled WGS sequence"/>
</dbReference>